<dbReference type="InterPro" id="IPR000719">
    <property type="entry name" value="Prot_kinase_dom"/>
</dbReference>
<sequence>MERVGPAGPTHVGPFKVAGVLGQGGMGRVLLCAGPDGRLVAVKQVLAHFADDEGFRARFRREVAASRKVSGAYTAAVMDADPDAPTPWLASVFVSGPSLGDVVKADGVLEEAVVHRLAAGLASALAEIHRAGLIHRDLKPDNVLLTEDGVRVIDLGIARVTEDEVEGDSGLTRTGWVIGSPSFMSPEQAESKPLTPASDVFSLGSMLVMAFTGSSPFAGASTLRTLYDVVHAAPDLSAVPDGLRGIVERCLAKDPAARPTPAQLLELLGPVAPTGLQWPPAVYRMLAEQRADIDRLLSGGTADVAVPQEPLPEPEPQPEFAPEPESAHEPDESVERAAEVAESAPHPVPPRPMSPPTEPSPTSPRRRSRTVALVAAGVLVVTGAGVGAYTTLDRKTESVGPGPAVYTDAPACPEASRNIPLTGRDPQEDFHIAKDFEAKTMCSWYDTSDKWIAMVRWEVKQGGGDAANAKLQQAEFATDAAAGKRVNSLGFGDGAYWRTVDTEWTCELAVRHGNLIVRVGLAQTGGCEQKAKEVAKAALAAAPVKKSR</sequence>
<dbReference type="EMBL" id="BNED01000005">
    <property type="protein sequence ID" value="GHI80375.1"/>
    <property type="molecule type" value="Genomic_DNA"/>
</dbReference>
<evidence type="ECO:0000259" key="7">
    <source>
        <dbReference type="PROSITE" id="PS50011"/>
    </source>
</evidence>
<dbReference type="Pfam" id="PF00069">
    <property type="entry name" value="Pkinase"/>
    <property type="match status" value="1"/>
</dbReference>
<dbReference type="SUPFAM" id="SSF56112">
    <property type="entry name" value="Protein kinase-like (PK-like)"/>
    <property type="match status" value="1"/>
</dbReference>
<feature type="region of interest" description="Disordered" evidence="6">
    <location>
        <begin position="304"/>
        <end position="368"/>
    </location>
</feature>
<evidence type="ECO:0000256" key="2">
    <source>
        <dbReference type="ARBA" id="ARBA00022741"/>
    </source>
</evidence>
<feature type="compositionally biased region" description="Basic and acidic residues" evidence="6">
    <location>
        <begin position="325"/>
        <end position="339"/>
    </location>
</feature>
<dbReference type="RefSeq" id="WP_202201746.1">
    <property type="nucleotide sequence ID" value="NZ_BAAATO010000034.1"/>
</dbReference>
<feature type="compositionally biased region" description="Pro residues" evidence="6">
    <location>
        <begin position="309"/>
        <end position="321"/>
    </location>
</feature>
<proteinExistence type="predicted"/>
<dbReference type="Gene3D" id="3.30.200.20">
    <property type="entry name" value="Phosphorylase Kinase, domain 1"/>
    <property type="match status" value="1"/>
</dbReference>
<keyword evidence="2 5" id="KW-0547">Nucleotide-binding</keyword>
<dbReference type="CDD" id="cd14014">
    <property type="entry name" value="STKc_PknB_like"/>
    <property type="match status" value="1"/>
</dbReference>
<evidence type="ECO:0000313" key="9">
    <source>
        <dbReference type="Proteomes" id="UP000608522"/>
    </source>
</evidence>
<dbReference type="SMART" id="SM00220">
    <property type="entry name" value="S_TKc"/>
    <property type="match status" value="1"/>
</dbReference>
<dbReference type="Gene3D" id="1.10.510.10">
    <property type="entry name" value="Transferase(Phosphotransferase) domain 1"/>
    <property type="match status" value="1"/>
</dbReference>
<name>A0ABQ3TIZ9_9ACTN</name>
<keyword evidence="9" id="KW-1185">Reference proteome</keyword>
<accession>A0ABQ3TIZ9</accession>
<dbReference type="InterPro" id="IPR008271">
    <property type="entry name" value="Ser/Thr_kinase_AS"/>
</dbReference>
<dbReference type="PROSITE" id="PS00108">
    <property type="entry name" value="PROTEIN_KINASE_ST"/>
    <property type="match status" value="1"/>
</dbReference>
<evidence type="ECO:0000256" key="5">
    <source>
        <dbReference type="PROSITE-ProRule" id="PRU10141"/>
    </source>
</evidence>
<evidence type="ECO:0000256" key="4">
    <source>
        <dbReference type="ARBA" id="ARBA00022840"/>
    </source>
</evidence>
<protein>
    <recommendedName>
        <fullName evidence="7">Protein kinase domain-containing protein</fullName>
    </recommendedName>
</protein>
<feature type="binding site" evidence="5">
    <location>
        <position position="43"/>
    </location>
    <ligand>
        <name>ATP</name>
        <dbReference type="ChEBI" id="CHEBI:30616"/>
    </ligand>
</feature>
<dbReference type="PROSITE" id="PS50011">
    <property type="entry name" value="PROTEIN_KINASE_DOM"/>
    <property type="match status" value="1"/>
</dbReference>
<evidence type="ECO:0000256" key="6">
    <source>
        <dbReference type="SAM" id="MobiDB-lite"/>
    </source>
</evidence>
<keyword evidence="3" id="KW-0418">Kinase</keyword>
<evidence type="ECO:0000256" key="1">
    <source>
        <dbReference type="ARBA" id="ARBA00022679"/>
    </source>
</evidence>
<dbReference type="Proteomes" id="UP000608522">
    <property type="component" value="Unassembled WGS sequence"/>
</dbReference>
<reference evidence="9" key="1">
    <citation type="submission" date="2023-07" db="EMBL/GenBank/DDBJ databases">
        <title>Whole genome shotgun sequence of Streptomyces spororaveus NBRC 15456.</title>
        <authorList>
            <person name="Komaki H."/>
            <person name="Tamura T."/>
        </authorList>
    </citation>
    <scope>NUCLEOTIDE SEQUENCE [LARGE SCALE GENOMIC DNA]</scope>
    <source>
        <strain evidence="9">NBRC 15456</strain>
    </source>
</reference>
<gene>
    <name evidence="8" type="ORF">Sspor_59360</name>
</gene>
<comment type="caution">
    <text evidence="8">The sequence shown here is derived from an EMBL/GenBank/DDBJ whole genome shotgun (WGS) entry which is preliminary data.</text>
</comment>
<dbReference type="PROSITE" id="PS00107">
    <property type="entry name" value="PROTEIN_KINASE_ATP"/>
    <property type="match status" value="1"/>
</dbReference>
<dbReference type="PANTHER" id="PTHR43289">
    <property type="entry name" value="MITOGEN-ACTIVATED PROTEIN KINASE KINASE KINASE 20-RELATED"/>
    <property type="match status" value="1"/>
</dbReference>
<keyword evidence="1" id="KW-0808">Transferase</keyword>
<feature type="compositionally biased region" description="Pro residues" evidence="6">
    <location>
        <begin position="346"/>
        <end position="362"/>
    </location>
</feature>
<evidence type="ECO:0000256" key="3">
    <source>
        <dbReference type="ARBA" id="ARBA00022777"/>
    </source>
</evidence>
<dbReference type="InterPro" id="IPR011009">
    <property type="entry name" value="Kinase-like_dom_sf"/>
</dbReference>
<dbReference type="PANTHER" id="PTHR43289:SF34">
    <property type="entry name" value="SERINE_THREONINE-PROTEIN KINASE YBDM-RELATED"/>
    <property type="match status" value="1"/>
</dbReference>
<evidence type="ECO:0000313" key="8">
    <source>
        <dbReference type="EMBL" id="GHI80375.1"/>
    </source>
</evidence>
<dbReference type="InterPro" id="IPR017441">
    <property type="entry name" value="Protein_kinase_ATP_BS"/>
</dbReference>
<keyword evidence="4 5" id="KW-0067">ATP-binding</keyword>
<organism evidence="8 9">
    <name type="scientific">Streptomyces spororaveus</name>
    <dbReference type="NCBI Taxonomy" id="284039"/>
    <lineage>
        <taxon>Bacteria</taxon>
        <taxon>Bacillati</taxon>
        <taxon>Actinomycetota</taxon>
        <taxon>Actinomycetes</taxon>
        <taxon>Kitasatosporales</taxon>
        <taxon>Streptomycetaceae</taxon>
        <taxon>Streptomyces</taxon>
    </lineage>
</organism>
<feature type="domain" description="Protein kinase" evidence="7">
    <location>
        <begin position="15"/>
        <end position="272"/>
    </location>
</feature>